<gene>
    <name evidence="6" type="ORF">CLV83_3139</name>
</gene>
<dbReference type="SUPFAM" id="SSF103473">
    <property type="entry name" value="MFS general substrate transporter"/>
    <property type="match status" value="1"/>
</dbReference>
<feature type="transmembrane region" description="Helical" evidence="4">
    <location>
        <begin position="304"/>
        <end position="326"/>
    </location>
</feature>
<feature type="transmembrane region" description="Helical" evidence="4">
    <location>
        <begin position="142"/>
        <end position="163"/>
    </location>
</feature>
<dbReference type="Pfam" id="PF07690">
    <property type="entry name" value="MFS_1"/>
    <property type="match status" value="1"/>
</dbReference>
<feature type="transmembrane region" description="Helical" evidence="4">
    <location>
        <begin position="338"/>
        <end position="360"/>
    </location>
</feature>
<dbReference type="InterPro" id="IPR052524">
    <property type="entry name" value="MFS_Cyanate_Porter"/>
</dbReference>
<dbReference type="InterPro" id="IPR011701">
    <property type="entry name" value="MFS"/>
</dbReference>
<feature type="transmembrane region" description="Helical" evidence="4">
    <location>
        <begin position="248"/>
        <end position="268"/>
    </location>
</feature>
<feature type="transmembrane region" description="Helical" evidence="4">
    <location>
        <begin position="366"/>
        <end position="389"/>
    </location>
</feature>
<dbReference type="RefSeq" id="WP_132294262.1">
    <property type="nucleotide sequence ID" value="NZ_SMFU01000009.1"/>
</dbReference>
<protein>
    <submittedName>
        <fullName evidence="6">CP family cyanate transporter-like MFS transporter</fullName>
    </submittedName>
</protein>
<dbReference type="PANTHER" id="PTHR23523">
    <property type="match status" value="1"/>
</dbReference>
<sequence>MSTPLKGPLSGRPWAIGLAVLGLMLAAINLRGGLVVIGPLVEDIRHSLHFSASQFSTLTTLPLLCFAVVSALVPLLTRKITPPLLVLGALLLISAGAALRVIPPFPVILVGTLLIGSAIAILNVLIPGLVKAYFPNHTGVMTGFYSVTLSAGAGLGVYLAVPLREMFMDWRAPMLLWALLPLLCLPPWLFLLRIHSQNYQPPKASKVNLLRSYRAWAITGYMGLQSAFFYSIATWLPNMLIDNGLSDMEAGTAASMVNLVGIPANLLAPMIATRMHDQRPMVIVIFLISLTGLGGLLLMPSLAIIWASCIGLGAGGALSLALALFALRSENTTQALSLSAMAQSFGYLIAAGGPLVIGALHDLTAGWAVALILLLVLQVIQFTSGMIAAKPGTLSN</sequence>
<name>A0A4R1GJN6_9GAMM</name>
<feature type="transmembrane region" description="Helical" evidence="4">
    <location>
        <begin position="280"/>
        <end position="298"/>
    </location>
</feature>
<feature type="transmembrane region" description="Helical" evidence="4">
    <location>
        <begin position="215"/>
        <end position="236"/>
    </location>
</feature>
<evidence type="ECO:0000256" key="4">
    <source>
        <dbReference type="SAM" id="Phobius"/>
    </source>
</evidence>
<evidence type="ECO:0000259" key="5">
    <source>
        <dbReference type="PROSITE" id="PS50850"/>
    </source>
</evidence>
<keyword evidence="2 4" id="KW-1133">Transmembrane helix</keyword>
<dbReference type="GO" id="GO:0022857">
    <property type="term" value="F:transmembrane transporter activity"/>
    <property type="evidence" value="ECO:0007669"/>
    <property type="project" value="InterPro"/>
</dbReference>
<keyword evidence="7" id="KW-1185">Reference proteome</keyword>
<feature type="transmembrane region" description="Helical" evidence="4">
    <location>
        <begin position="57"/>
        <end position="77"/>
    </location>
</feature>
<evidence type="ECO:0000256" key="1">
    <source>
        <dbReference type="ARBA" id="ARBA00022692"/>
    </source>
</evidence>
<keyword evidence="1 4" id="KW-0812">Transmembrane</keyword>
<dbReference type="Gene3D" id="1.20.1250.20">
    <property type="entry name" value="MFS general substrate transporter like domains"/>
    <property type="match status" value="2"/>
</dbReference>
<accession>A0A4R1GJN6</accession>
<dbReference type="EMBL" id="SMFU01000009">
    <property type="protein sequence ID" value="TCK06189.1"/>
    <property type="molecule type" value="Genomic_DNA"/>
</dbReference>
<dbReference type="Proteomes" id="UP000294546">
    <property type="component" value="Unassembled WGS sequence"/>
</dbReference>
<feature type="transmembrane region" description="Helical" evidence="4">
    <location>
        <begin position="175"/>
        <end position="194"/>
    </location>
</feature>
<comment type="caution">
    <text evidence="6">The sequence shown here is derived from an EMBL/GenBank/DDBJ whole genome shotgun (WGS) entry which is preliminary data.</text>
</comment>
<evidence type="ECO:0000313" key="7">
    <source>
        <dbReference type="Proteomes" id="UP000294546"/>
    </source>
</evidence>
<reference evidence="6 7" key="1">
    <citation type="submission" date="2019-03" db="EMBL/GenBank/DDBJ databases">
        <title>Genomic Encyclopedia of Archaeal and Bacterial Type Strains, Phase II (KMG-II): from individual species to whole genera.</title>
        <authorList>
            <person name="Goeker M."/>
        </authorList>
    </citation>
    <scope>NUCLEOTIDE SEQUENCE [LARGE SCALE GENOMIC DNA]</scope>
    <source>
        <strain evidence="6 7">DSM 27697</strain>
    </source>
</reference>
<dbReference type="PROSITE" id="PS50850">
    <property type="entry name" value="MFS"/>
    <property type="match status" value="1"/>
</dbReference>
<feature type="transmembrane region" description="Helical" evidence="4">
    <location>
        <begin position="108"/>
        <end position="130"/>
    </location>
</feature>
<evidence type="ECO:0000256" key="2">
    <source>
        <dbReference type="ARBA" id="ARBA00022989"/>
    </source>
</evidence>
<dbReference type="InterPro" id="IPR036259">
    <property type="entry name" value="MFS_trans_sf"/>
</dbReference>
<evidence type="ECO:0000256" key="3">
    <source>
        <dbReference type="ARBA" id="ARBA00023136"/>
    </source>
</evidence>
<dbReference type="OrthoDB" id="5317164at2"/>
<keyword evidence="3 4" id="KW-0472">Membrane</keyword>
<dbReference type="AlphaFoldDB" id="A0A4R1GJN6"/>
<feature type="transmembrane region" description="Helical" evidence="4">
    <location>
        <begin position="12"/>
        <end position="37"/>
    </location>
</feature>
<evidence type="ECO:0000313" key="6">
    <source>
        <dbReference type="EMBL" id="TCK06189.1"/>
    </source>
</evidence>
<feature type="transmembrane region" description="Helical" evidence="4">
    <location>
        <begin position="84"/>
        <end position="102"/>
    </location>
</feature>
<proteinExistence type="predicted"/>
<organism evidence="6 7">
    <name type="scientific">Marinobacterium mangrovicola</name>
    <dbReference type="NCBI Taxonomy" id="1476959"/>
    <lineage>
        <taxon>Bacteria</taxon>
        <taxon>Pseudomonadati</taxon>
        <taxon>Pseudomonadota</taxon>
        <taxon>Gammaproteobacteria</taxon>
        <taxon>Oceanospirillales</taxon>
        <taxon>Oceanospirillaceae</taxon>
        <taxon>Marinobacterium</taxon>
    </lineage>
</organism>
<dbReference type="PANTHER" id="PTHR23523:SF2">
    <property type="entry name" value="2-NITROIMIDAZOLE TRANSPORTER"/>
    <property type="match status" value="1"/>
</dbReference>
<feature type="domain" description="Major facilitator superfamily (MFS) profile" evidence="5">
    <location>
        <begin position="15"/>
        <end position="393"/>
    </location>
</feature>
<dbReference type="InterPro" id="IPR020846">
    <property type="entry name" value="MFS_dom"/>
</dbReference>